<accession>C0D241</accession>
<dbReference type="InterPro" id="IPR029787">
    <property type="entry name" value="Nucleotide_cyclase"/>
</dbReference>
<dbReference type="Gene3D" id="3.20.20.450">
    <property type="entry name" value="EAL domain"/>
    <property type="match status" value="1"/>
</dbReference>
<dbReference type="GO" id="GO:0071111">
    <property type="term" value="F:cyclic-guanylate-specific phosphodiesterase activity"/>
    <property type="evidence" value="ECO:0007669"/>
    <property type="project" value="InterPro"/>
</dbReference>
<gene>
    <name evidence="3" type="ORF">CLOSTASPAR_03330</name>
</gene>
<dbReference type="AlphaFoldDB" id="C0D241"/>
<dbReference type="PROSITE" id="PS50887">
    <property type="entry name" value="GGDEF"/>
    <property type="match status" value="1"/>
</dbReference>
<dbReference type="CDD" id="cd01949">
    <property type="entry name" value="GGDEF"/>
    <property type="match status" value="1"/>
</dbReference>
<dbReference type="InterPro" id="IPR000160">
    <property type="entry name" value="GGDEF_dom"/>
</dbReference>
<keyword evidence="4" id="KW-1185">Reference proteome</keyword>
<dbReference type="PANTHER" id="PTHR33121">
    <property type="entry name" value="CYCLIC DI-GMP PHOSPHODIESTERASE PDEF"/>
    <property type="match status" value="1"/>
</dbReference>
<dbReference type="InterPro" id="IPR043128">
    <property type="entry name" value="Rev_trsase/Diguanyl_cyclase"/>
</dbReference>
<evidence type="ECO:0000313" key="3">
    <source>
        <dbReference type="EMBL" id="EEG54602.1"/>
    </source>
</evidence>
<reference evidence="3 4" key="1">
    <citation type="submission" date="2009-02" db="EMBL/GenBank/DDBJ databases">
        <title>Draft genome sequence of Clostridium asparagiforme (DSM 15981).</title>
        <authorList>
            <person name="Sudarsanam P."/>
            <person name="Ley R."/>
            <person name="Guruge J."/>
            <person name="Turnbaugh P.J."/>
            <person name="Mahowald M."/>
            <person name="Liep D."/>
            <person name="Gordon J."/>
        </authorList>
    </citation>
    <scope>NUCLEOTIDE SEQUENCE [LARGE SCALE GENOMIC DNA]</scope>
    <source>
        <strain evidence="3 4">DSM 15981</strain>
    </source>
</reference>
<dbReference type="HOGENOM" id="CLU_352940_0_0_9"/>
<feature type="domain" description="EAL" evidence="1">
    <location>
        <begin position="666"/>
        <end position="919"/>
    </location>
</feature>
<dbReference type="SMART" id="SM00267">
    <property type="entry name" value="GGDEF"/>
    <property type="match status" value="1"/>
</dbReference>
<evidence type="ECO:0000313" key="4">
    <source>
        <dbReference type="Proteomes" id="UP000004756"/>
    </source>
</evidence>
<evidence type="ECO:0000259" key="2">
    <source>
        <dbReference type="PROSITE" id="PS50887"/>
    </source>
</evidence>
<dbReference type="SMART" id="SM00052">
    <property type="entry name" value="EAL"/>
    <property type="match status" value="1"/>
</dbReference>
<dbReference type="Proteomes" id="UP000004756">
    <property type="component" value="Unassembled WGS sequence"/>
</dbReference>
<comment type="caution">
    <text evidence="3">The sequence shown here is derived from an EMBL/GenBank/DDBJ whole genome shotgun (WGS) entry which is preliminary data.</text>
</comment>
<dbReference type="Gene3D" id="3.30.70.270">
    <property type="match status" value="2"/>
</dbReference>
<dbReference type="PANTHER" id="PTHR33121:SF71">
    <property type="entry name" value="OXYGEN SENSOR PROTEIN DOSP"/>
    <property type="match status" value="1"/>
</dbReference>
<name>C0D241_9FIRM</name>
<proteinExistence type="predicted"/>
<dbReference type="Pfam" id="PF00990">
    <property type="entry name" value="GGDEF"/>
    <property type="match status" value="1"/>
</dbReference>
<feature type="domain" description="GGDEF" evidence="2">
    <location>
        <begin position="530"/>
        <end position="657"/>
    </location>
</feature>
<dbReference type="PROSITE" id="PS50883">
    <property type="entry name" value="EAL"/>
    <property type="match status" value="1"/>
</dbReference>
<protein>
    <submittedName>
        <fullName evidence="3">Diguanylate cyclase (GGDEF) domain protein</fullName>
    </submittedName>
</protein>
<dbReference type="InterPro" id="IPR035919">
    <property type="entry name" value="EAL_sf"/>
</dbReference>
<dbReference type="InterPro" id="IPR001633">
    <property type="entry name" value="EAL_dom"/>
</dbReference>
<dbReference type="InterPro" id="IPR050706">
    <property type="entry name" value="Cyclic-di-GMP_PDE-like"/>
</dbReference>
<dbReference type="Pfam" id="PF00563">
    <property type="entry name" value="EAL"/>
    <property type="match status" value="1"/>
</dbReference>
<organism evidence="3 4">
    <name type="scientific">[Clostridium] asparagiforme DSM 15981</name>
    <dbReference type="NCBI Taxonomy" id="518636"/>
    <lineage>
        <taxon>Bacteria</taxon>
        <taxon>Bacillati</taxon>
        <taxon>Bacillota</taxon>
        <taxon>Clostridia</taxon>
        <taxon>Lachnospirales</taxon>
        <taxon>Lachnospiraceae</taxon>
        <taxon>Enterocloster</taxon>
    </lineage>
</organism>
<evidence type="ECO:0000259" key="1">
    <source>
        <dbReference type="PROSITE" id="PS50883"/>
    </source>
</evidence>
<dbReference type="SUPFAM" id="SSF141868">
    <property type="entry name" value="EAL domain-like"/>
    <property type="match status" value="1"/>
</dbReference>
<dbReference type="SUPFAM" id="SSF55073">
    <property type="entry name" value="Nucleotide cyclase"/>
    <property type="match status" value="2"/>
</dbReference>
<dbReference type="CDD" id="cd01948">
    <property type="entry name" value="EAL"/>
    <property type="match status" value="1"/>
</dbReference>
<sequence>MEKGIITSTRIEESMNKRIGRRISRAAVLLLIFVVAALPGVALRCAIVEVRQREAENILFYYREKILLQMQGTMNEADSLAQTAYVMEMEQPDQLFWFERAAGHSLKRPEVCFAFWFEGDILASALPRDEFGDLIGSGLQDFSYIYTMAKVVKDLVVEGPIVMEHDNRQQEVFLFLKPVVEEGAYLGQVAVALDRDYVLGQIGLDELYAKGYDYELWRVEPQNGNKEVIAGSRADIDFSQAQKTVFHLPTQWTLSIQPVAGWLSPGQRLGLILLCAVFGAVLLSLAYLAGKNVRQRRALLKATYVDKDTGLYNRIGFTAALGDWLKQGNTPIMLFYFSIEGYTQAIRRIGPEEETAFLKGISGRIDGFIHNPFLAGRLDAGSYIVAVREEMDQTQQEDFARGLSLEFLLQVRINEEKNFLMARYQYACCRPGEDEAGKAISDLIHAYYIRVSQESPVRMLTEKCRQLIEGKSDVTFDEYTDLEMMELSKTFNRYRKQVEQLAYSDPVFNMGNRPKFLRDTNMLISYDRKRRFSLYCVDICSFSQYNDLFSASIGDEILHEVRRRLSRPFGSYLYRINGDVFLGVSLSTESAQSVAARLQDLFAAPITVGKLSFPLQIRIAACWYPEHGETPGELLDHIQSALRFAKESGQAIAIYNGRLDEMIRTEADILGRLKDAVQQKTLEVWYQPIMLLEENEYTAAEALVRLPNGKGGYFSAGQVISLAERNGMVEALGDYVLTQACAFLHEYGDRLGIRRMGINLSVQQLLVGNSAGHLLELIGSSGMDPRRVTLEITESILIQSIDQAAQVLGKLRQAGIHVALDDFGVGYSSLNYLSNLPVDILKIDRSLTKQILTDQKQFALLKSIVEMARINDLMVVAEGVETQAEQAIITSAGVQYIQGYYYARPMPGEKLTEFLKQGPVIHSETPQ</sequence>
<dbReference type="EMBL" id="ACCJ01000253">
    <property type="protein sequence ID" value="EEG54602.1"/>
    <property type="molecule type" value="Genomic_DNA"/>
</dbReference>